<dbReference type="SUPFAM" id="SSF53448">
    <property type="entry name" value="Nucleotide-diphospho-sugar transferases"/>
    <property type="match status" value="1"/>
</dbReference>
<dbReference type="KEGG" id="ote:Oter_3250"/>
<reference evidence="2 3" key="1">
    <citation type="journal article" date="2011" name="J. Bacteriol.">
        <title>Genome sequence of the verrucomicrobium Opitutus terrae PB90-1, an abundant inhabitant of rice paddy soil ecosystems.</title>
        <authorList>
            <person name="van Passel M.W."/>
            <person name="Kant R."/>
            <person name="Palva A."/>
            <person name="Copeland A."/>
            <person name="Lucas S."/>
            <person name="Lapidus A."/>
            <person name="Glavina del Rio T."/>
            <person name="Pitluck S."/>
            <person name="Goltsman E."/>
            <person name="Clum A."/>
            <person name="Sun H."/>
            <person name="Schmutz J."/>
            <person name="Larimer F.W."/>
            <person name="Land M.L."/>
            <person name="Hauser L."/>
            <person name="Kyrpides N."/>
            <person name="Mikhailova N."/>
            <person name="Richardson P.P."/>
            <person name="Janssen P.H."/>
            <person name="de Vos W.M."/>
            <person name="Smidt H."/>
        </authorList>
    </citation>
    <scope>NUCLEOTIDE SEQUENCE [LARGE SCALE GENOMIC DNA]</scope>
    <source>
        <strain evidence="3">DSM 11246 / JCM 15787 / PB90-1</strain>
    </source>
</reference>
<gene>
    <name evidence="2" type="ordered locus">Oter_3250</name>
</gene>
<dbReference type="EMBL" id="CP001032">
    <property type="protein sequence ID" value="ACB76529.1"/>
    <property type="molecule type" value="Genomic_DNA"/>
</dbReference>
<dbReference type="GO" id="GO:0016758">
    <property type="term" value="F:hexosyltransferase activity"/>
    <property type="evidence" value="ECO:0007669"/>
    <property type="project" value="UniProtKB-ARBA"/>
</dbReference>
<accession>B1ZT75</accession>
<dbReference type="HOGENOM" id="CLU_025996_0_0_0"/>
<organism evidence="2 3">
    <name type="scientific">Opitutus terrae (strain DSM 11246 / JCM 15787 / PB90-1)</name>
    <dbReference type="NCBI Taxonomy" id="452637"/>
    <lineage>
        <taxon>Bacteria</taxon>
        <taxon>Pseudomonadati</taxon>
        <taxon>Verrucomicrobiota</taxon>
        <taxon>Opitutia</taxon>
        <taxon>Opitutales</taxon>
        <taxon>Opitutaceae</taxon>
        <taxon>Opitutus</taxon>
    </lineage>
</organism>
<dbReference type="Gene3D" id="3.90.550.10">
    <property type="entry name" value="Spore Coat Polysaccharide Biosynthesis Protein SpsA, Chain A"/>
    <property type="match status" value="1"/>
</dbReference>
<keyword evidence="3" id="KW-1185">Reference proteome</keyword>
<keyword evidence="2" id="KW-0808">Transferase</keyword>
<feature type="domain" description="Glycosyltransferase 2-like" evidence="1">
    <location>
        <begin position="7"/>
        <end position="108"/>
    </location>
</feature>
<dbReference type="OrthoDB" id="198233at2"/>
<protein>
    <submittedName>
        <fullName evidence="2">Glycosyl transferase family 2</fullName>
    </submittedName>
</protein>
<dbReference type="InterPro" id="IPR001173">
    <property type="entry name" value="Glyco_trans_2-like"/>
</dbReference>
<dbReference type="Proteomes" id="UP000007013">
    <property type="component" value="Chromosome"/>
</dbReference>
<name>B1ZT75_OPITP</name>
<proteinExistence type="predicted"/>
<dbReference type="PANTHER" id="PTHR22916:SF3">
    <property type="entry name" value="UDP-GLCNAC:BETAGAL BETA-1,3-N-ACETYLGLUCOSAMINYLTRANSFERASE-LIKE PROTEIN 1"/>
    <property type="match status" value="1"/>
</dbReference>
<dbReference type="RefSeq" id="WP_012376058.1">
    <property type="nucleotide sequence ID" value="NC_010571.1"/>
</dbReference>
<dbReference type="AlphaFoldDB" id="B1ZT75"/>
<evidence type="ECO:0000313" key="2">
    <source>
        <dbReference type="EMBL" id="ACB76529.1"/>
    </source>
</evidence>
<dbReference type="PANTHER" id="PTHR22916">
    <property type="entry name" value="GLYCOSYLTRANSFERASE"/>
    <property type="match status" value="1"/>
</dbReference>
<evidence type="ECO:0000313" key="3">
    <source>
        <dbReference type="Proteomes" id="UP000007013"/>
    </source>
</evidence>
<dbReference type="CAZy" id="GT2">
    <property type="family name" value="Glycosyltransferase Family 2"/>
</dbReference>
<dbReference type="Pfam" id="PF00535">
    <property type="entry name" value="Glycos_transf_2"/>
    <property type="match status" value="1"/>
</dbReference>
<dbReference type="STRING" id="452637.Oter_3250"/>
<sequence>MKSPFISICIPAYRAERYLPATLESVRAQSFTDWELIVTEDGSRDSTEDIVREFARTVEQPVRYDRHAHNLGLPATRNTGIAAARGEWIALLDSDDVWTTAHLETAATFTTDASIEFIHSGSVLFDSDSGRELEVRAPTPQMIGDFPCSLFNGIYTIQPSSVVMRRRLWEDVGGFDPTFRYVEDREMWIRCARTGARFIYTGLNTCLYRRHASALSRHGVAMALASARVYEKNLDWEAVPRRLRETRAADAWLAAGRIALRSDPASARSFFSRSLRHRALKPAVCAYWLAAAVMNFTRVKAA</sequence>
<dbReference type="InterPro" id="IPR029044">
    <property type="entry name" value="Nucleotide-diphossugar_trans"/>
</dbReference>
<evidence type="ECO:0000259" key="1">
    <source>
        <dbReference type="Pfam" id="PF00535"/>
    </source>
</evidence>
<dbReference type="eggNOG" id="COG1216">
    <property type="taxonomic scope" value="Bacteria"/>
</dbReference>